<sequence length="273" mass="30435">MTKGKIFRSFLLLIFVCLSLFPVLDLLNTSLQTYEQIIAWPPSWFENLQFGNYAQVLGGEKSIIPAFINSLIVAFCTMLICLLVGVLAAYALTRYRFVGKGGFLLMVVATQMFSSVILVNAMYVIFRRLGLLDSLFALVVANTATALPLTVFLLFSYFSQVPLTYEEAAWMDGSSRWQAICHILLPMCLPGIVTAALFAFITAWGDLVYAKTLVVAPELRTLPLALTDFRDLYKTSWETQMAASVVTTLPPFLIFLVIQKHLVRGMSQQGLKS</sequence>
<feature type="transmembrane region" description="Helical" evidence="7">
    <location>
        <begin position="241"/>
        <end position="258"/>
    </location>
</feature>
<evidence type="ECO:0000256" key="1">
    <source>
        <dbReference type="ARBA" id="ARBA00004651"/>
    </source>
</evidence>
<gene>
    <name evidence="9" type="ORF">F6I03_05165</name>
</gene>
<dbReference type="GO" id="GO:0005886">
    <property type="term" value="C:plasma membrane"/>
    <property type="evidence" value="ECO:0007669"/>
    <property type="project" value="UniProtKB-SubCell"/>
</dbReference>
<evidence type="ECO:0000313" key="10">
    <source>
        <dbReference type="Proteomes" id="UP000327148"/>
    </source>
</evidence>
<dbReference type="InterPro" id="IPR035906">
    <property type="entry name" value="MetI-like_sf"/>
</dbReference>
<dbReference type="OrthoDB" id="9810086at2"/>
<keyword evidence="5 7" id="KW-1133">Transmembrane helix</keyword>
<dbReference type="InterPro" id="IPR050901">
    <property type="entry name" value="BP-dep_ABC_trans_perm"/>
</dbReference>
<feature type="transmembrane region" description="Helical" evidence="7">
    <location>
        <begin position="135"/>
        <end position="158"/>
    </location>
</feature>
<feature type="transmembrane region" description="Helical" evidence="7">
    <location>
        <begin position="66"/>
        <end position="91"/>
    </location>
</feature>
<evidence type="ECO:0000256" key="4">
    <source>
        <dbReference type="ARBA" id="ARBA00022692"/>
    </source>
</evidence>
<keyword evidence="3" id="KW-1003">Cell membrane</keyword>
<evidence type="ECO:0000256" key="7">
    <source>
        <dbReference type="RuleBase" id="RU363032"/>
    </source>
</evidence>
<dbReference type="PROSITE" id="PS50928">
    <property type="entry name" value="ABC_TM1"/>
    <property type="match status" value="1"/>
</dbReference>
<dbReference type="Pfam" id="PF00528">
    <property type="entry name" value="BPD_transp_1"/>
    <property type="match status" value="1"/>
</dbReference>
<proteinExistence type="inferred from homology"/>
<dbReference type="CDD" id="cd06261">
    <property type="entry name" value="TM_PBP2"/>
    <property type="match status" value="1"/>
</dbReference>
<dbReference type="Gene3D" id="1.10.3720.10">
    <property type="entry name" value="MetI-like"/>
    <property type="match status" value="1"/>
</dbReference>
<evidence type="ECO:0000256" key="2">
    <source>
        <dbReference type="ARBA" id="ARBA00022448"/>
    </source>
</evidence>
<evidence type="ECO:0000256" key="6">
    <source>
        <dbReference type="ARBA" id="ARBA00023136"/>
    </source>
</evidence>
<comment type="caution">
    <text evidence="9">The sequence shown here is derived from an EMBL/GenBank/DDBJ whole genome shotgun (WGS) entry which is preliminary data.</text>
</comment>
<accession>A0A5N1GRE0</accession>
<dbReference type="AlphaFoldDB" id="A0A5N1GRE0"/>
<dbReference type="EMBL" id="VYWO01000002">
    <property type="protein sequence ID" value="KAA9301260.1"/>
    <property type="molecule type" value="Genomic_DNA"/>
</dbReference>
<protein>
    <submittedName>
        <fullName evidence="9">Carbohydrate ABC transporter permease</fullName>
    </submittedName>
</protein>
<evidence type="ECO:0000256" key="5">
    <source>
        <dbReference type="ARBA" id="ARBA00022989"/>
    </source>
</evidence>
<keyword evidence="2 7" id="KW-0813">Transport</keyword>
<name>A0A5N1GRE0_9LACT</name>
<dbReference type="SUPFAM" id="SSF161098">
    <property type="entry name" value="MetI-like"/>
    <property type="match status" value="1"/>
</dbReference>
<keyword evidence="6 7" id="KW-0472">Membrane</keyword>
<organism evidence="9 10">
    <name type="scientific">Aerococcus sanguinicola</name>
    <dbReference type="NCBI Taxonomy" id="119206"/>
    <lineage>
        <taxon>Bacteria</taxon>
        <taxon>Bacillati</taxon>
        <taxon>Bacillota</taxon>
        <taxon>Bacilli</taxon>
        <taxon>Lactobacillales</taxon>
        <taxon>Aerococcaceae</taxon>
        <taxon>Aerococcus</taxon>
    </lineage>
</organism>
<keyword evidence="4 7" id="KW-0812">Transmembrane</keyword>
<dbReference type="RefSeq" id="WP_070431330.1">
    <property type="nucleotide sequence ID" value="NZ_VYWO01000002.1"/>
</dbReference>
<dbReference type="Proteomes" id="UP000327148">
    <property type="component" value="Unassembled WGS sequence"/>
</dbReference>
<dbReference type="InterPro" id="IPR000515">
    <property type="entry name" value="MetI-like"/>
</dbReference>
<comment type="similarity">
    <text evidence="7">Belongs to the binding-protein-dependent transport system permease family.</text>
</comment>
<reference evidence="9 10" key="1">
    <citation type="submission" date="2019-09" db="EMBL/GenBank/DDBJ databases">
        <title>Draft genome sequence assemblies of isolates from the urinary tract.</title>
        <authorList>
            <person name="Mores C.R."/>
            <person name="Putonti C."/>
            <person name="Wolfe A.J."/>
        </authorList>
    </citation>
    <scope>NUCLEOTIDE SEQUENCE [LARGE SCALE GENOMIC DNA]</scope>
    <source>
        <strain evidence="9 10">UMB623</strain>
    </source>
</reference>
<evidence type="ECO:0000313" key="9">
    <source>
        <dbReference type="EMBL" id="KAA9301260.1"/>
    </source>
</evidence>
<evidence type="ECO:0000256" key="3">
    <source>
        <dbReference type="ARBA" id="ARBA00022475"/>
    </source>
</evidence>
<feature type="domain" description="ABC transmembrane type-1" evidence="8">
    <location>
        <begin position="67"/>
        <end position="258"/>
    </location>
</feature>
<dbReference type="GO" id="GO:0055085">
    <property type="term" value="P:transmembrane transport"/>
    <property type="evidence" value="ECO:0007669"/>
    <property type="project" value="InterPro"/>
</dbReference>
<dbReference type="PANTHER" id="PTHR32243">
    <property type="entry name" value="MALTOSE TRANSPORT SYSTEM PERMEASE-RELATED"/>
    <property type="match status" value="1"/>
</dbReference>
<comment type="subcellular location">
    <subcellularLocation>
        <location evidence="1 7">Cell membrane</location>
        <topology evidence="1 7">Multi-pass membrane protein</topology>
    </subcellularLocation>
</comment>
<evidence type="ECO:0000259" key="8">
    <source>
        <dbReference type="PROSITE" id="PS50928"/>
    </source>
</evidence>
<feature type="transmembrane region" description="Helical" evidence="7">
    <location>
        <begin position="103"/>
        <end position="123"/>
    </location>
</feature>
<feature type="transmembrane region" description="Helical" evidence="7">
    <location>
        <begin position="179"/>
        <end position="204"/>
    </location>
</feature>
<dbReference type="PANTHER" id="PTHR32243:SF18">
    <property type="entry name" value="INNER MEMBRANE ABC TRANSPORTER PERMEASE PROTEIN YCJP"/>
    <property type="match status" value="1"/>
</dbReference>